<feature type="non-terminal residue" evidence="1">
    <location>
        <position position="295"/>
    </location>
</feature>
<accession>A0A9W5Z4N3</accession>
<sequence length="295" mass="32877">TGQAEFQLLLKFYDRAYRDGISKGYNSVTDAVKSALAYLSITLKRESPLYGVYLVHLLENVVNKGDATDLENERQKDLALAADEISPLLRPLALLVSSGRGQQENADTITSYDQDVSALFRDAWFNIAVHGISMHSPVGQDHFEELRLLAKHSPPLVSEDRMEATESDVELNTILRRGMGSQRFQEQKRNLLAELPGHEAEIKRLSYSQVVFLNATILVEKLRALSGKCTGFLDYFRDPAIATTEMASCMSAIAEKVVASYLSLTMSGKSEDFSVAYLSRELAAFFIACSHRVER</sequence>
<proteinExistence type="predicted"/>
<gene>
    <name evidence="1" type="ORF">AbraCBS73388_008662</name>
</gene>
<reference evidence="1" key="1">
    <citation type="submission" date="2022-07" db="EMBL/GenBank/DDBJ databases">
        <title>Taxonomy of Aspergillus series Nigri: significant species reduction supported by multi-species coalescent approaches.</title>
        <authorList>
            <person name="Bian C."/>
            <person name="Kusuya Y."/>
            <person name="Sklenar F."/>
            <person name="D'hooge E."/>
            <person name="Yaguchi T."/>
            <person name="Takahashi H."/>
            <person name="Hubka V."/>
        </authorList>
    </citation>
    <scope>NUCLEOTIDE SEQUENCE</scope>
    <source>
        <strain evidence="1">CBS 733.88</strain>
    </source>
</reference>
<dbReference type="AlphaFoldDB" id="A0A9W5Z4N3"/>
<evidence type="ECO:0000313" key="1">
    <source>
        <dbReference type="EMBL" id="GKZ28006.1"/>
    </source>
</evidence>
<comment type="caution">
    <text evidence="1">The sequence shown here is derived from an EMBL/GenBank/DDBJ whole genome shotgun (WGS) entry which is preliminary data.</text>
</comment>
<organism evidence="1 2">
    <name type="scientific">Aspergillus brasiliensis</name>
    <dbReference type="NCBI Taxonomy" id="319629"/>
    <lineage>
        <taxon>Eukaryota</taxon>
        <taxon>Fungi</taxon>
        <taxon>Dikarya</taxon>
        <taxon>Ascomycota</taxon>
        <taxon>Pezizomycotina</taxon>
        <taxon>Eurotiomycetes</taxon>
        <taxon>Eurotiomycetidae</taxon>
        <taxon>Eurotiales</taxon>
        <taxon>Aspergillaceae</taxon>
        <taxon>Aspergillus</taxon>
        <taxon>Aspergillus subgen. Circumdati</taxon>
    </lineage>
</organism>
<dbReference type="Proteomes" id="UP001143548">
    <property type="component" value="Unassembled WGS sequence"/>
</dbReference>
<dbReference type="EMBL" id="BROQ01000522">
    <property type="protein sequence ID" value="GKZ28006.1"/>
    <property type="molecule type" value="Genomic_DNA"/>
</dbReference>
<evidence type="ECO:0000313" key="2">
    <source>
        <dbReference type="Proteomes" id="UP001143548"/>
    </source>
</evidence>
<name>A0A9W5Z4N3_9EURO</name>
<feature type="non-terminal residue" evidence="1">
    <location>
        <position position="1"/>
    </location>
</feature>
<protein>
    <submittedName>
        <fullName evidence="1">Phosphatidylinositol-4-kinase</fullName>
    </submittedName>
</protein>